<dbReference type="InterPro" id="IPR007110">
    <property type="entry name" value="Ig-like_dom"/>
</dbReference>
<feature type="region of interest" description="Disordered" evidence="6">
    <location>
        <begin position="462"/>
        <end position="490"/>
    </location>
</feature>
<dbReference type="CDD" id="cd05751">
    <property type="entry name" value="IgC2_D1_LILR_KIR_like"/>
    <property type="match status" value="1"/>
</dbReference>
<keyword evidence="7" id="KW-1133">Transmembrane helix</keyword>
<evidence type="ECO:0000256" key="4">
    <source>
        <dbReference type="ARBA" id="ARBA00023180"/>
    </source>
</evidence>
<dbReference type="InterPro" id="IPR036179">
    <property type="entry name" value="Ig-like_dom_sf"/>
</dbReference>
<feature type="chain" id="PRO_5002546634" evidence="8">
    <location>
        <begin position="24"/>
        <end position="490"/>
    </location>
</feature>
<keyword evidence="12 13" id="KW-1267">Proteomics identification</keyword>
<dbReference type="PROSITE" id="PS50835">
    <property type="entry name" value="IG_LIKE"/>
    <property type="match status" value="1"/>
</dbReference>
<evidence type="ECO:0000256" key="3">
    <source>
        <dbReference type="ARBA" id="ARBA00023157"/>
    </source>
</evidence>
<dbReference type="Gene3D" id="2.60.40.10">
    <property type="entry name" value="Immunoglobulins"/>
    <property type="match status" value="3"/>
</dbReference>
<dbReference type="InterPro" id="IPR050412">
    <property type="entry name" value="Ig-like_Receptors_ImmuneReg"/>
</dbReference>
<evidence type="ECO:0007829" key="12">
    <source>
        <dbReference type="PeptideAtlas" id="A0A0G2JNY7"/>
    </source>
</evidence>
<dbReference type="InterPro" id="IPR013151">
    <property type="entry name" value="Immunoglobulin_dom"/>
</dbReference>
<dbReference type="Pfam" id="PF00047">
    <property type="entry name" value="ig"/>
    <property type="match status" value="2"/>
</dbReference>
<reference evidence="10" key="3">
    <citation type="submission" date="2025-09" db="UniProtKB">
        <authorList>
            <consortium name="Ensembl"/>
        </authorList>
    </citation>
    <scope>IDENTIFICATION</scope>
</reference>
<dbReference type="InterPro" id="IPR003599">
    <property type="entry name" value="Ig_sub"/>
</dbReference>
<keyword evidence="5" id="KW-0393">Immunoglobulin domain</keyword>
<dbReference type="HGNC" id="HGNC:6609">
    <property type="gene designation" value="LILRB5"/>
</dbReference>
<evidence type="ECO:0000256" key="5">
    <source>
        <dbReference type="ARBA" id="ARBA00023319"/>
    </source>
</evidence>
<keyword evidence="7" id="KW-0812">Transmembrane</keyword>
<dbReference type="PeptideAtlas" id="A0A0G2JNY7"/>
<evidence type="ECO:0000256" key="2">
    <source>
        <dbReference type="ARBA" id="ARBA00022737"/>
    </source>
</evidence>
<dbReference type="InterPro" id="IPR003598">
    <property type="entry name" value="Ig_sub2"/>
</dbReference>
<accession>A0A0G2JNY7</accession>
<gene>
    <name evidence="10" type="primary">LILRB5</name>
</gene>
<evidence type="ECO:0000313" key="10">
    <source>
        <dbReference type="Ensembl" id="ENSP00000482365.1"/>
    </source>
</evidence>
<keyword evidence="7" id="KW-0472">Membrane</keyword>
<dbReference type="PANTHER" id="PTHR11738">
    <property type="entry name" value="MHC CLASS I NK CELL RECEPTOR"/>
    <property type="match status" value="1"/>
</dbReference>
<proteinExistence type="evidence at protein level"/>
<dbReference type="MassIVE" id="A0A0G2JNY7"/>
<dbReference type="FunFam" id="2.60.40.10:FF:000049">
    <property type="entry name" value="Leukocyte immunoglobulin-like receptor subfamily B member 1"/>
    <property type="match status" value="3"/>
</dbReference>
<feature type="transmembrane region" description="Helical" evidence="7">
    <location>
        <begin position="357"/>
        <end position="379"/>
    </location>
</feature>
<evidence type="ECO:0000256" key="6">
    <source>
        <dbReference type="SAM" id="MobiDB-lite"/>
    </source>
</evidence>
<evidence type="ECO:0000313" key="11">
    <source>
        <dbReference type="Proteomes" id="UP000005640"/>
    </source>
</evidence>
<protein>
    <submittedName>
        <fullName evidence="10">Leukocyte immunoglobulin like receptor B5</fullName>
    </submittedName>
</protein>
<dbReference type="OrthoDB" id="9427497at2759"/>
<reference evidence="10" key="2">
    <citation type="submission" date="2025-08" db="UniProtKB">
        <authorList>
            <consortium name="Ensembl"/>
        </authorList>
    </citation>
    <scope>IDENTIFICATION</scope>
</reference>
<keyword evidence="4" id="KW-0325">Glycoprotein</keyword>
<reference evidence="14" key="1">
    <citation type="journal article" date="2014" name="J. Proteomics">
        <title>An enzyme assisted RP-RPLC approach for in-depth analysis of human liver phosphoproteome.</title>
        <authorList>
            <person name="Bian Y."/>
            <person name="Song C."/>
            <person name="Cheng K."/>
            <person name="Dong M."/>
            <person name="Wang F."/>
            <person name="Huang J."/>
            <person name="Sun D."/>
            <person name="Wang L."/>
            <person name="Ye M."/>
            <person name="Zou H."/>
        </authorList>
    </citation>
    <scope>IDENTIFICATION BY MASS SPECTROMETRY [LARGE SCALE ANALYSIS]</scope>
</reference>
<feature type="region of interest" description="Disordered" evidence="6">
    <location>
        <begin position="316"/>
        <end position="349"/>
    </location>
</feature>
<keyword evidence="1 8" id="KW-0732">Signal</keyword>
<evidence type="ECO:0000256" key="1">
    <source>
        <dbReference type="ARBA" id="ARBA00022729"/>
    </source>
</evidence>
<feature type="compositionally biased region" description="Low complexity" evidence="6">
    <location>
        <begin position="316"/>
        <end position="333"/>
    </location>
</feature>
<dbReference type="AlphaFoldDB" id="A0A0G2JNY7"/>
<dbReference type="GO" id="GO:0007166">
    <property type="term" value="P:cell surface receptor signaling pathway"/>
    <property type="evidence" value="ECO:0007669"/>
    <property type="project" value="UniProtKB-ARBA"/>
</dbReference>
<keyword evidence="3" id="KW-1015">Disulfide bond</keyword>
<feature type="domain" description="Ig-like" evidence="9">
    <location>
        <begin position="27"/>
        <end position="98"/>
    </location>
</feature>
<evidence type="ECO:0000259" key="9">
    <source>
        <dbReference type="PROSITE" id="PS50835"/>
    </source>
</evidence>
<evidence type="ECO:0007829" key="13">
    <source>
        <dbReference type="ProteomicsDB" id="A0A0G2JNY7"/>
    </source>
</evidence>
<feature type="signal peptide" evidence="8">
    <location>
        <begin position="1"/>
        <end position="23"/>
    </location>
</feature>
<dbReference type="Pfam" id="PF13895">
    <property type="entry name" value="Ig_2"/>
    <property type="match status" value="1"/>
</dbReference>
<dbReference type="SMART" id="SM00409">
    <property type="entry name" value="IG"/>
    <property type="match status" value="3"/>
</dbReference>
<evidence type="ECO:0000256" key="8">
    <source>
        <dbReference type="SAM" id="SignalP"/>
    </source>
</evidence>
<keyword evidence="11" id="KW-1185">Reference proteome</keyword>
<feature type="region of interest" description="Disordered" evidence="6">
    <location>
        <begin position="388"/>
        <end position="414"/>
    </location>
</feature>
<evidence type="ECO:0000256" key="7">
    <source>
        <dbReference type="SAM" id="Phobius"/>
    </source>
</evidence>
<feature type="compositionally biased region" description="Basic and acidic residues" evidence="6">
    <location>
        <begin position="462"/>
        <end position="478"/>
    </location>
</feature>
<dbReference type="Ensembl" id="ENST00000621221.4">
    <property type="protein sequence ID" value="ENSP00000482365.1"/>
    <property type="gene ID" value="ENSG00000274311.4"/>
</dbReference>
<name>A0A0G2JNY7_HUMAN</name>
<dbReference type="InterPro" id="IPR013783">
    <property type="entry name" value="Ig-like_fold"/>
</dbReference>
<sequence>MTLTLSVLICLGLSVGPRTCVQAGTLPKPTLWAEPASVIARGKPVTLWCQGPLETEEYRLDKEGLPWARKRQNPLEPGAKAKFHIPSTVYDSAGRYRCYYETPAGWSEPSDPLELVATGVSRKPSLLIPQGSVVARGGSLTLQCRSDVGYDIFVLYKEGEHDLVQGSGQQPQAGLSQANFTLGPVSRSHGGQYRCYGAHNLSPRWSAPSDPLDILIAGLIPDIPALSVQPGPKVASGENVTLLCQSWHQIDTFFLTKEGAAHPPLCLKSKYQSYRHQAEFSMSPVTSAQGGTYRCYSAIRSYPYLLSSPSYPQELVVSGPSGDPSLSPTGSTPTPGPEDQPLTPTGLDPQSGLGRHLGVVTGVSVAFVLLLFLLLFLLLRHRHQSKHRTSAHFYRPAGAAGPEPKDQGLQKRASPVADIQEEILNAAVKDTQPKDGVEMDARAAASEAPQDVTYAQLHSLTLRREATEPPPSQEREPPAEPSIYAPLAIH</sequence>
<organism evidence="10 11">
    <name type="scientific">Homo sapiens</name>
    <name type="common">Human</name>
    <dbReference type="NCBI Taxonomy" id="9606"/>
    <lineage>
        <taxon>Eukaryota</taxon>
        <taxon>Metazoa</taxon>
        <taxon>Chordata</taxon>
        <taxon>Craniata</taxon>
        <taxon>Vertebrata</taxon>
        <taxon>Euteleostomi</taxon>
        <taxon>Mammalia</taxon>
        <taxon>Eutheria</taxon>
        <taxon>Euarchontoglires</taxon>
        <taxon>Primates</taxon>
        <taxon>Haplorrhini</taxon>
        <taxon>Catarrhini</taxon>
        <taxon>Hominidae</taxon>
        <taxon>Homo</taxon>
    </lineage>
</organism>
<dbReference type="SMR" id="A0A0G2JNY7"/>
<evidence type="ECO:0007829" key="14">
    <source>
        <dbReference type="PubMed" id="24275569"/>
    </source>
</evidence>
<dbReference type="Proteomes" id="UP000005640">
    <property type="component" value="Unplaced"/>
</dbReference>
<dbReference type="SMART" id="SM00408">
    <property type="entry name" value="IGc2"/>
    <property type="match status" value="3"/>
</dbReference>
<keyword evidence="2" id="KW-0677">Repeat</keyword>
<dbReference type="SUPFAM" id="SSF48726">
    <property type="entry name" value="Immunoglobulin"/>
    <property type="match status" value="3"/>
</dbReference>
<dbReference type="PANTHER" id="PTHR11738:SF108">
    <property type="entry name" value="LEUKOCYTE IMMUNOGLOBULIN-LIKE RECEPTOR SUBFAMILY B MEMBER 5"/>
    <property type="match status" value="1"/>
</dbReference>